<dbReference type="Gene3D" id="3.40.50.20">
    <property type="match status" value="1"/>
</dbReference>
<evidence type="ECO:0000256" key="6">
    <source>
        <dbReference type="ARBA" id="ARBA00022755"/>
    </source>
</evidence>
<feature type="domain" description="IMP biosynthesis enzyme PurP N-terminal" evidence="10">
    <location>
        <begin position="29"/>
        <end position="167"/>
    </location>
</feature>
<evidence type="ECO:0000256" key="3">
    <source>
        <dbReference type="ARBA" id="ARBA00022598"/>
    </source>
</evidence>
<dbReference type="GO" id="GO:0005524">
    <property type="term" value="F:ATP binding"/>
    <property type="evidence" value="ECO:0007669"/>
    <property type="project" value="UniProtKB-KW"/>
</dbReference>
<dbReference type="PIRSF" id="PIRSF004602">
    <property type="entry name" value="ATPgrasp_PurP"/>
    <property type="match status" value="1"/>
</dbReference>
<dbReference type="InterPro" id="IPR016185">
    <property type="entry name" value="PreATP-grasp_dom_sf"/>
</dbReference>
<evidence type="ECO:0000256" key="1">
    <source>
        <dbReference type="ARBA" id="ARBA00001936"/>
    </source>
</evidence>
<proteinExistence type="predicted"/>
<dbReference type="InterPro" id="IPR010672">
    <property type="entry name" value="IMP_biosynth_PurP_N"/>
</dbReference>
<evidence type="ECO:0000256" key="8">
    <source>
        <dbReference type="ARBA" id="ARBA00022842"/>
    </source>
</evidence>
<organism evidence="12 13">
    <name type="scientific">Candidatus Curtissbacteria bacterium GW2011_GWC2_38_9</name>
    <dbReference type="NCBI Taxonomy" id="1618414"/>
    <lineage>
        <taxon>Bacteria</taxon>
        <taxon>Candidatus Curtissiibacteriota</taxon>
    </lineage>
</organism>
<protein>
    <recommendedName>
        <fullName evidence="14">5-formaminoimidazole-4-carboxamide-1-(Beta)-D-ribofuranosyl 5'-monophosphate synthetase</fullName>
    </recommendedName>
</protein>
<dbReference type="PANTHER" id="PTHR38147:SF1">
    <property type="entry name" value="5-FORMAMINOIMIDAZOLE-4-CARBOXAMIDE-1-(BETA)-D-RIBOFURANOSYL 5'-MONOPHOSPHATE SYNTHETASE"/>
    <property type="match status" value="1"/>
</dbReference>
<keyword evidence="8" id="KW-0460">Magnesium</keyword>
<comment type="caution">
    <text evidence="12">The sequence shown here is derived from an EMBL/GenBank/DDBJ whole genome shotgun (WGS) entry which is preliminary data.</text>
</comment>
<comment type="cofactor">
    <cofactor evidence="1">
        <name>Mn(2+)</name>
        <dbReference type="ChEBI" id="CHEBI:29035"/>
    </cofactor>
</comment>
<dbReference type="Proteomes" id="UP000034893">
    <property type="component" value="Unassembled WGS sequence"/>
</dbReference>
<dbReference type="InterPro" id="IPR009720">
    <property type="entry name" value="IMP_biosynth_PurP_C"/>
</dbReference>
<dbReference type="GO" id="GO:0000287">
    <property type="term" value="F:magnesium ion binding"/>
    <property type="evidence" value="ECO:0007669"/>
    <property type="project" value="InterPro"/>
</dbReference>
<evidence type="ECO:0000259" key="11">
    <source>
        <dbReference type="Pfam" id="PF06973"/>
    </source>
</evidence>
<gene>
    <name evidence="12" type="ORF">UT12_C0002G0041</name>
</gene>
<evidence type="ECO:0000259" key="10">
    <source>
        <dbReference type="Pfam" id="PF06849"/>
    </source>
</evidence>
<dbReference type="InterPro" id="IPR023656">
    <property type="entry name" value="IMP_biosynth_PurP"/>
</dbReference>
<evidence type="ECO:0000256" key="2">
    <source>
        <dbReference type="ARBA" id="ARBA00001946"/>
    </source>
</evidence>
<keyword evidence="5" id="KW-0547">Nucleotide-binding</keyword>
<sequence length="392" mass="44737">MKIKNQPVLDRVETRSGKSKIKSYQDLTIATVGSHSALDICRGAKDEGFKTLVVVEKGRDQTYVNYFKSARPSTSSGPSGCVDEVVYVDKFKDILLPKIQKILKNKNCIFIPHRSFEVYVSDYDAIEDKFDVPIFGNRYLLRFEERNEKPNQYDLLEKAEIRYPKIFKDPKDINTIVIVKVNEKERRFERAFFLATSHARYKYESERLIKGGVITKIDLNAAIIEEFILGVQVNFNFFYSPINRRLELVGTDTRRQTDLEGILRLPINQQEELFELKRIYPQYEEAGHIAVTTLESMLEPAFEIGEKFVKATKEMKPPGVIGPFGLQSVITPGPPKKEIVVFDVSPRMPGSPGISSTPYSGYLYGKNISMGRRVAMEIKKAVAIKRLSKIVT</sequence>
<keyword evidence="9" id="KW-0464">Manganese</keyword>
<dbReference type="SUPFAM" id="SSF52440">
    <property type="entry name" value="PreATP-grasp domain"/>
    <property type="match status" value="1"/>
</dbReference>
<feature type="domain" description="IMP biosynthesis enzyme PurP C-terminal" evidence="11">
    <location>
        <begin position="201"/>
        <end position="392"/>
    </location>
</feature>
<dbReference type="EMBL" id="LBVP01000002">
    <property type="protein sequence ID" value="KKQ90110.1"/>
    <property type="molecule type" value="Genomic_DNA"/>
</dbReference>
<evidence type="ECO:0000313" key="13">
    <source>
        <dbReference type="Proteomes" id="UP000034893"/>
    </source>
</evidence>
<dbReference type="PATRIC" id="fig|1618414.3.peg.103"/>
<keyword evidence="3" id="KW-0436">Ligase</keyword>
<evidence type="ECO:0000256" key="7">
    <source>
        <dbReference type="ARBA" id="ARBA00022840"/>
    </source>
</evidence>
<keyword evidence="4" id="KW-0479">Metal-binding</keyword>
<accession>A0A0G0LQ85</accession>
<evidence type="ECO:0000313" key="12">
    <source>
        <dbReference type="EMBL" id="KKQ90110.1"/>
    </source>
</evidence>
<dbReference type="InterPro" id="IPR013815">
    <property type="entry name" value="ATP_grasp_subdomain_1"/>
</dbReference>
<evidence type="ECO:0008006" key="14">
    <source>
        <dbReference type="Google" id="ProtNLM"/>
    </source>
</evidence>
<reference evidence="12 13" key="1">
    <citation type="journal article" date="2015" name="Nature">
        <title>rRNA introns, odd ribosomes, and small enigmatic genomes across a large radiation of phyla.</title>
        <authorList>
            <person name="Brown C.T."/>
            <person name="Hug L.A."/>
            <person name="Thomas B.C."/>
            <person name="Sharon I."/>
            <person name="Castelle C.J."/>
            <person name="Singh A."/>
            <person name="Wilkins M.J."/>
            <person name="Williams K.H."/>
            <person name="Banfield J.F."/>
        </authorList>
    </citation>
    <scope>NUCLEOTIDE SEQUENCE [LARGE SCALE GENOMIC DNA]</scope>
</reference>
<keyword evidence="6" id="KW-0658">Purine biosynthesis</keyword>
<dbReference type="AlphaFoldDB" id="A0A0G0LQ85"/>
<dbReference type="Gene3D" id="3.30.1490.20">
    <property type="entry name" value="ATP-grasp fold, A domain"/>
    <property type="match status" value="1"/>
</dbReference>
<dbReference type="Pfam" id="PF06849">
    <property type="entry name" value="DUF1246"/>
    <property type="match status" value="1"/>
</dbReference>
<dbReference type="Pfam" id="PF06973">
    <property type="entry name" value="DUF1297"/>
    <property type="match status" value="1"/>
</dbReference>
<dbReference type="PANTHER" id="PTHR38147">
    <property type="entry name" value="5-FORMAMINOIMIDAZOLE-4-CARBOXAMIDE-1-(BETA)-D-RIBOFURANOSYL 5'-MONOPHOSPHATE SYNTHETASE-RELATED"/>
    <property type="match status" value="1"/>
</dbReference>
<dbReference type="SUPFAM" id="SSF56059">
    <property type="entry name" value="Glutathione synthetase ATP-binding domain-like"/>
    <property type="match status" value="1"/>
</dbReference>
<name>A0A0G0LQ85_9BACT</name>
<dbReference type="Gene3D" id="3.30.470.20">
    <property type="entry name" value="ATP-grasp fold, B domain"/>
    <property type="match status" value="1"/>
</dbReference>
<evidence type="ECO:0000256" key="4">
    <source>
        <dbReference type="ARBA" id="ARBA00022723"/>
    </source>
</evidence>
<evidence type="ECO:0000256" key="9">
    <source>
        <dbReference type="ARBA" id="ARBA00023211"/>
    </source>
</evidence>
<dbReference type="GO" id="GO:0006188">
    <property type="term" value="P:IMP biosynthetic process"/>
    <property type="evidence" value="ECO:0007669"/>
    <property type="project" value="InterPro"/>
</dbReference>
<keyword evidence="7" id="KW-0067">ATP-binding</keyword>
<evidence type="ECO:0000256" key="5">
    <source>
        <dbReference type="ARBA" id="ARBA00022741"/>
    </source>
</evidence>
<comment type="cofactor">
    <cofactor evidence="2">
        <name>Mg(2+)</name>
        <dbReference type="ChEBI" id="CHEBI:18420"/>
    </cofactor>
</comment>
<dbReference type="GO" id="GO:0016879">
    <property type="term" value="F:ligase activity, forming carbon-nitrogen bonds"/>
    <property type="evidence" value="ECO:0007669"/>
    <property type="project" value="InterPro"/>
</dbReference>